<sequence>MARKEVKNKGLSWHHVSAYTDADLEFLQKNFKFHPLDFDDLRNFTELPKLDVYKHYIFAIFSIPYFNAETKRVEKSDVGFFVGDDYVVTVTREKLDVIDRYFSRVSRSIGLKRDVLSKSAGYFVYKLLDYAFRDAKSVLQVLVRDTTSIEEELQEFHNKETTRKLGSLRRNLLFMRHVVDPQRIIISQLINTRISFIPTDLNVYFDDLKDTLDGMWVVADNLKNIIDGLFDVNEALLTHRTNEIIRMLTVISVILMPPTLIASYYGMNVQDLPYDHDIGIVSAVIAASLIGFWILVWWIDKRK</sequence>
<dbReference type="PANTHER" id="PTHR46494:SF1">
    <property type="entry name" value="CORA FAMILY METAL ION TRANSPORTER (EUROFUNG)"/>
    <property type="match status" value="1"/>
</dbReference>
<comment type="similarity">
    <text evidence="2">Belongs to the CorA metal ion transporter (MIT) (TC 1.A.35) family.</text>
</comment>
<dbReference type="GO" id="GO:0050897">
    <property type="term" value="F:cobalt ion binding"/>
    <property type="evidence" value="ECO:0007669"/>
    <property type="project" value="TreeGrafter"/>
</dbReference>
<feature type="transmembrane region" description="Helical" evidence="8">
    <location>
        <begin position="278"/>
        <end position="299"/>
    </location>
</feature>
<evidence type="ECO:0000256" key="4">
    <source>
        <dbReference type="ARBA" id="ARBA00022475"/>
    </source>
</evidence>
<evidence type="ECO:0000256" key="2">
    <source>
        <dbReference type="ARBA" id="ARBA00009765"/>
    </source>
</evidence>
<evidence type="ECO:0000256" key="5">
    <source>
        <dbReference type="ARBA" id="ARBA00022692"/>
    </source>
</evidence>
<dbReference type="Gene3D" id="3.30.460.20">
    <property type="entry name" value="CorA soluble domain-like"/>
    <property type="match status" value="1"/>
</dbReference>
<dbReference type="PANTHER" id="PTHR46494">
    <property type="entry name" value="CORA FAMILY METAL ION TRANSPORTER (EUROFUNG)"/>
    <property type="match status" value="1"/>
</dbReference>
<feature type="transmembrane region" description="Helical" evidence="8">
    <location>
        <begin position="244"/>
        <end position="266"/>
    </location>
</feature>
<reference evidence="9 10" key="1">
    <citation type="journal article" date="2015" name="Nature">
        <title>rRNA introns, odd ribosomes, and small enigmatic genomes across a large radiation of phyla.</title>
        <authorList>
            <person name="Brown C.T."/>
            <person name="Hug L.A."/>
            <person name="Thomas B.C."/>
            <person name="Sharon I."/>
            <person name="Castelle C.J."/>
            <person name="Singh A."/>
            <person name="Wilkins M.J."/>
            <person name="Williams K.H."/>
            <person name="Banfield J.F."/>
        </authorList>
    </citation>
    <scope>NUCLEOTIDE SEQUENCE [LARGE SCALE GENOMIC DNA]</scope>
</reference>
<evidence type="ECO:0000256" key="8">
    <source>
        <dbReference type="SAM" id="Phobius"/>
    </source>
</evidence>
<dbReference type="CDD" id="cd12822">
    <property type="entry name" value="TmCorA-like"/>
    <property type="match status" value="1"/>
</dbReference>
<keyword evidence="5 8" id="KW-0812">Transmembrane</keyword>
<comment type="subcellular location">
    <subcellularLocation>
        <location evidence="1">Cell membrane</location>
        <topology evidence="1">Multi-pass membrane protein</topology>
    </subcellularLocation>
</comment>
<gene>
    <name evidence="9" type="ORF">UU50_C0019G0002</name>
</gene>
<evidence type="ECO:0000256" key="6">
    <source>
        <dbReference type="ARBA" id="ARBA00022989"/>
    </source>
</evidence>
<dbReference type="InterPro" id="IPR045863">
    <property type="entry name" value="CorA_TM1_TM2"/>
</dbReference>
<keyword evidence="3" id="KW-0813">Transport</keyword>
<dbReference type="InterPro" id="IPR002523">
    <property type="entry name" value="MgTranspt_CorA/ZnTranspt_ZntB"/>
</dbReference>
<proteinExistence type="inferred from homology"/>
<dbReference type="InterPro" id="IPR045861">
    <property type="entry name" value="CorA_cytoplasmic_dom"/>
</dbReference>
<evidence type="ECO:0000256" key="1">
    <source>
        <dbReference type="ARBA" id="ARBA00004651"/>
    </source>
</evidence>
<dbReference type="EMBL" id="LCAW01000019">
    <property type="protein sequence ID" value="KKR98294.1"/>
    <property type="molecule type" value="Genomic_DNA"/>
</dbReference>
<dbReference type="Gene3D" id="1.20.58.340">
    <property type="entry name" value="Magnesium transport protein CorA, transmembrane region"/>
    <property type="match status" value="2"/>
</dbReference>
<dbReference type="SUPFAM" id="SSF143865">
    <property type="entry name" value="CorA soluble domain-like"/>
    <property type="match status" value="1"/>
</dbReference>
<accession>A0A0G0VBM7</accession>
<protein>
    <submittedName>
        <fullName evidence="9">Mg2 transporter protein CorA family protein</fullName>
    </submittedName>
</protein>
<name>A0A0G0VBM7_9BACT</name>
<evidence type="ECO:0000256" key="3">
    <source>
        <dbReference type="ARBA" id="ARBA00022448"/>
    </source>
</evidence>
<dbReference type="GO" id="GO:0015095">
    <property type="term" value="F:magnesium ion transmembrane transporter activity"/>
    <property type="evidence" value="ECO:0007669"/>
    <property type="project" value="TreeGrafter"/>
</dbReference>
<dbReference type="GO" id="GO:0000287">
    <property type="term" value="F:magnesium ion binding"/>
    <property type="evidence" value="ECO:0007669"/>
    <property type="project" value="TreeGrafter"/>
</dbReference>
<keyword evidence="7 8" id="KW-0472">Membrane</keyword>
<evidence type="ECO:0000256" key="7">
    <source>
        <dbReference type="ARBA" id="ARBA00023136"/>
    </source>
</evidence>
<dbReference type="AlphaFoldDB" id="A0A0G0VBM7"/>
<dbReference type="SUPFAM" id="SSF144083">
    <property type="entry name" value="Magnesium transport protein CorA, transmembrane region"/>
    <property type="match status" value="1"/>
</dbReference>
<keyword evidence="6 8" id="KW-1133">Transmembrane helix</keyword>
<comment type="caution">
    <text evidence="9">The sequence shown here is derived from an EMBL/GenBank/DDBJ whole genome shotgun (WGS) entry which is preliminary data.</text>
</comment>
<evidence type="ECO:0000313" key="9">
    <source>
        <dbReference type="EMBL" id="KKR98294.1"/>
    </source>
</evidence>
<dbReference type="Pfam" id="PF01544">
    <property type="entry name" value="CorA"/>
    <property type="match status" value="1"/>
</dbReference>
<dbReference type="Proteomes" id="UP000033930">
    <property type="component" value="Unassembled WGS sequence"/>
</dbReference>
<organism evidence="9 10">
    <name type="scientific">Candidatus Uhrbacteria bacterium GW2011_GWC1_41_20</name>
    <dbReference type="NCBI Taxonomy" id="1618983"/>
    <lineage>
        <taxon>Bacteria</taxon>
        <taxon>Candidatus Uhriibacteriota</taxon>
    </lineage>
</organism>
<evidence type="ECO:0000313" key="10">
    <source>
        <dbReference type="Proteomes" id="UP000033930"/>
    </source>
</evidence>
<keyword evidence="4" id="KW-1003">Cell membrane</keyword>
<dbReference type="GO" id="GO:0015087">
    <property type="term" value="F:cobalt ion transmembrane transporter activity"/>
    <property type="evidence" value="ECO:0007669"/>
    <property type="project" value="TreeGrafter"/>
</dbReference>
<dbReference type="GO" id="GO:0005886">
    <property type="term" value="C:plasma membrane"/>
    <property type="evidence" value="ECO:0007669"/>
    <property type="project" value="UniProtKB-SubCell"/>
</dbReference>